<dbReference type="Gene3D" id="3.40.50.1000">
    <property type="entry name" value="HAD superfamily/HAD-like"/>
    <property type="match status" value="1"/>
</dbReference>
<evidence type="ECO:0000313" key="1">
    <source>
        <dbReference type="EMBL" id="MXQ74113.1"/>
    </source>
</evidence>
<reference evidence="1 2" key="1">
    <citation type="submission" date="2019-12" db="EMBL/GenBank/DDBJ databases">
        <authorList>
            <person name="Yang R."/>
        </authorList>
    </citation>
    <scope>NUCLEOTIDE SEQUENCE [LARGE SCALE GENOMIC DNA]</scope>
    <source>
        <strain evidence="1 2">DONG20-135</strain>
    </source>
</reference>
<keyword evidence="1" id="KW-0378">Hydrolase</keyword>
<name>A0A6N8UBK3_9FIRM</name>
<dbReference type="Gene3D" id="1.10.150.240">
    <property type="entry name" value="Putative phosphatase, domain 2"/>
    <property type="match status" value="1"/>
</dbReference>
<dbReference type="SFLD" id="SFLDG01135">
    <property type="entry name" value="C1.5.6:_HAD__Beta-PGM__Phospha"/>
    <property type="match status" value="1"/>
</dbReference>
<dbReference type="CDD" id="cd07505">
    <property type="entry name" value="HAD_BPGM-like"/>
    <property type="match status" value="1"/>
</dbReference>
<comment type="caution">
    <text evidence="1">The sequence shown here is derived from an EMBL/GenBank/DDBJ whole genome shotgun (WGS) entry which is preliminary data.</text>
</comment>
<dbReference type="PANTHER" id="PTHR43434:SF3">
    <property type="entry name" value="GMP_IMP NUCLEOTIDASE YRFG"/>
    <property type="match status" value="1"/>
</dbReference>
<dbReference type="SFLD" id="SFLDG01129">
    <property type="entry name" value="C1.5:_HAD__Beta-PGM__Phosphata"/>
    <property type="match status" value="1"/>
</dbReference>
<dbReference type="NCBIfam" id="TIGR01509">
    <property type="entry name" value="HAD-SF-IA-v3"/>
    <property type="match status" value="1"/>
</dbReference>
<accession>A0A6N8UBK3</accession>
<dbReference type="GO" id="GO:0006281">
    <property type="term" value="P:DNA repair"/>
    <property type="evidence" value="ECO:0007669"/>
    <property type="project" value="TreeGrafter"/>
</dbReference>
<dbReference type="AlphaFoldDB" id="A0A6N8UBK3"/>
<dbReference type="SUPFAM" id="SSF56784">
    <property type="entry name" value="HAD-like"/>
    <property type="match status" value="1"/>
</dbReference>
<dbReference type="SFLD" id="SFLDS00003">
    <property type="entry name" value="Haloacid_Dehalogenase"/>
    <property type="match status" value="1"/>
</dbReference>
<sequence length="217" mass="25200">MKKKQAVLFDMDGTLIDTFGEMKKEKNGKVPLSRRYFDYRMSKQSSYSYTAMKHMIEHDPIMRFQADKILKNVIDTMYARYERAALKSGAKEFLTRLKEHNYQLCLCTNNSNDMVNYILNQKGLDHVFDHIITSEIVTNPKPDPEMYEKAVSYTGLDKDACIVFEDMLEGVQAAKAAGLDVCVVYDTYNEKDMKQIKDFSNLMIHDYTAPDLQVFFE</sequence>
<gene>
    <name evidence="1" type="ORF">GSF08_09200</name>
</gene>
<dbReference type="Pfam" id="PF13419">
    <property type="entry name" value="HAD_2"/>
    <property type="match status" value="1"/>
</dbReference>
<dbReference type="GO" id="GO:0008967">
    <property type="term" value="F:phosphoglycolate phosphatase activity"/>
    <property type="evidence" value="ECO:0007669"/>
    <property type="project" value="TreeGrafter"/>
</dbReference>
<dbReference type="GO" id="GO:0005829">
    <property type="term" value="C:cytosol"/>
    <property type="evidence" value="ECO:0007669"/>
    <property type="project" value="TreeGrafter"/>
</dbReference>
<organism evidence="1 2">
    <name type="scientific">Copranaerobaculum intestinale</name>
    <dbReference type="NCBI Taxonomy" id="2692629"/>
    <lineage>
        <taxon>Bacteria</taxon>
        <taxon>Bacillati</taxon>
        <taxon>Bacillota</taxon>
        <taxon>Erysipelotrichia</taxon>
        <taxon>Erysipelotrichales</taxon>
        <taxon>Erysipelotrichaceae</taxon>
        <taxon>Copranaerobaculum</taxon>
    </lineage>
</organism>
<dbReference type="RefSeq" id="WP_160625501.1">
    <property type="nucleotide sequence ID" value="NZ_WUUQ01000003.1"/>
</dbReference>
<protein>
    <submittedName>
        <fullName evidence="1">HAD-IA family hydrolase</fullName>
    </submittedName>
</protein>
<proteinExistence type="predicted"/>
<reference evidence="1 2" key="2">
    <citation type="submission" date="2020-01" db="EMBL/GenBank/DDBJ databases">
        <title>Clostridiaceae sp. nov. isolated from the gut of human by culturomics.</title>
        <authorList>
            <person name="Chang Y."/>
        </authorList>
    </citation>
    <scope>NUCLEOTIDE SEQUENCE [LARGE SCALE GENOMIC DNA]</scope>
    <source>
        <strain evidence="1 2">DONG20-135</strain>
    </source>
</reference>
<dbReference type="InterPro" id="IPR041492">
    <property type="entry name" value="HAD_2"/>
</dbReference>
<dbReference type="InterPro" id="IPR006439">
    <property type="entry name" value="HAD-SF_hydro_IA"/>
</dbReference>
<keyword evidence="2" id="KW-1185">Reference proteome</keyword>
<dbReference type="InterPro" id="IPR050155">
    <property type="entry name" value="HAD-like_hydrolase_sf"/>
</dbReference>
<dbReference type="InterPro" id="IPR023198">
    <property type="entry name" value="PGP-like_dom2"/>
</dbReference>
<dbReference type="PANTHER" id="PTHR43434">
    <property type="entry name" value="PHOSPHOGLYCOLATE PHOSPHATASE"/>
    <property type="match status" value="1"/>
</dbReference>
<dbReference type="InterPro" id="IPR036412">
    <property type="entry name" value="HAD-like_sf"/>
</dbReference>
<evidence type="ECO:0000313" key="2">
    <source>
        <dbReference type="Proteomes" id="UP000434036"/>
    </source>
</evidence>
<dbReference type="PRINTS" id="PR00413">
    <property type="entry name" value="HADHALOGNASE"/>
</dbReference>
<dbReference type="InterPro" id="IPR023214">
    <property type="entry name" value="HAD_sf"/>
</dbReference>
<dbReference type="Proteomes" id="UP000434036">
    <property type="component" value="Unassembled WGS sequence"/>
</dbReference>
<dbReference type="EMBL" id="WUUQ01000003">
    <property type="protein sequence ID" value="MXQ74113.1"/>
    <property type="molecule type" value="Genomic_DNA"/>
</dbReference>